<dbReference type="AlphaFoldDB" id="A0A399S006"/>
<evidence type="ECO:0000256" key="1">
    <source>
        <dbReference type="SAM" id="Phobius"/>
    </source>
</evidence>
<feature type="transmembrane region" description="Helical" evidence="1">
    <location>
        <begin position="343"/>
        <end position="368"/>
    </location>
</feature>
<protein>
    <submittedName>
        <fullName evidence="3">DUF418 domain-containing protein</fullName>
    </submittedName>
</protein>
<dbReference type="RefSeq" id="WP_119432587.1">
    <property type="nucleotide sequence ID" value="NZ_QWGE01000004.1"/>
</dbReference>
<feature type="transmembrane region" description="Helical" evidence="1">
    <location>
        <begin position="240"/>
        <end position="267"/>
    </location>
</feature>
<feature type="transmembrane region" description="Helical" evidence="1">
    <location>
        <begin position="109"/>
        <end position="126"/>
    </location>
</feature>
<reference evidence="4" key="1">
    <citation type="submission" date="2018-08" db="EMBL/GenBank/DDBJ databases">
        <title>Mucilaginibacter sp. MYSH2.</title>
        <authorList>
            <person name="Seo T."/>
        </authorList>
    </citation>
    <scope>NUCLEOTIDE SEQUENCE [LARGE SCALE GENOMIC DNA]</scope>
    <source>
        <strain evidence="4">KIRAN</strain>
    </source>
</reference>
<dbReference type="Pfam" id="PF04235">
    <property type="entry name" value="DUF418"/>
    <property type="match status" value="1"/>
</dbReference>
<dbReference type="InterPro" id="IPR052529">
    <property type="entry name" value="Bact_Transport_Assoc"/>
</dbReference>
<feature type="transmembrane region" description="Helical" evidence="1">
    <location>
        <begin position="132"/>
        <end position="150"/>
    </location>
</feature>
<name>A0A399S006_9BACT</name>
<evidence type="ECO:0000313" key="4">
    <source>
        <dbReference type="Proteomes" id="UP000266005"/>
    </source>
</evidence>
<keyword evidence="1" id="KW-1133">Transmembrane helix</keyword>
<dbReference type="EMBL" id="QWGE01000004">
    <property type="protein sequence ID" value="RIJ36638.1"/>
    <property type="molecule type" value="Genomic_DNA"/>
</dbReference>
<organism evidence="3 4">
    <name type="scientific">Pontibacter oryzae</name>
    <dbReference type="NCBI Taxonomy" id="2304593"/>
    <lineage>
        <taxon>Bacteria</taxon>
        <taxon>Pseudomonadati</taxon>
        <taxon>Bacteroidota</taxon>
        <taxon>Cytophagia</taxon>
        <taxon>Cytophagales</taxon>
        <taxon>Hymenobacteraceae</taxon>
        <taxon>Pontibacter</taxon>
    </lineage>
</organism>
<accession>A0A399S006</accession>
<dbReference type="PANTHER" id="PTHR30590:SF2">
    <property type="entry name" value="INNER MEMBRANE PROTEIN"/>
    <property type="match status" value="1"/>
</dbReference>
<feature type="transmembrane region" description="Helical" evidence="1">
    <location>
        <begin position="199"/>
        <end position="220"/>
    </location>
</feature>
<sequence length="409" mass="45225">MPYTIAPAKQTEKTEVPSKRIEVIDALRGFSLLGIILTHTTYSFLETTAQPTTIGDSGNLSLMENMIKMGVQVFATGKFYSIFSFLFGLSFAIQLQSAKSMGRPFIGRFLWRLAILLVLGYLHTLLYPRDILQIYALLGTVLIFCVNWSGKKLLMCSLLLFVVSIMASIFAPQLEALIYPPITAANQYVISEVFGVAKFAFLIPSGRVFVTVSLFMLGLYAGRKNIFKDTPAHRAFFKKLLIWGGVASVICTGIVGLIAFAGLGTNFTAGVIEAICTDIQKIALSTFFVALIVQLYRNKNALSYMLSWLVPVGRVGLTVYVSQSLFMVGFYEYALAPGAISELGLMLVLPITLLYFAGQMLLASWWMANYRLGPLEWLWRSLTYLKVQPIRKPVYSTVEAGAMGSVSSK</sequence>
<keyword evidence="1" id="KW-0812">Transmembrane</keyword>
<feature type="transmembrane region" description="Helical" evidence="1">
    <location>
        <begin position="79"/>
        <end position="97"/>
    </location>
</feature>
<feature type="transmembrane region" description="Helical" evidence="1">
    <location>
        <begin position="279"/>
        <end position="296"/>
    </location>
</feature>
<dbReference type="InterPro" id="IPR007349">
    <property type="entry name" value="DUF418"/>
</dbReference>
<comment type="caution">
    <text evidence="3">The sequence shown here is derived from an EMBL/GenBank/DDBJ whole genome shotgun (WGS) entry which is preliminary data.</text>
</comment>
<feature type="transmembrane region" description="Helical" evidence="1">
    <location>
        <begin position="157"/>
        <end position="179"/>
    </location>
</feature>
<evidence type="ECO:0000259" key="2">
    <source>
        <dbReference type="Pfam" id="PF04235"/>
    </source>
</evidence>
<keyword evidence="4" id="KW-1185">Reference proteome</keyword>
<keyword evidence="1" id="KW-0472">Membrane</keyword>
<dbReference type="Proteomes" id="UP000266005">
    <property type="component" value="Unassembled WGS sequence"/>
</dbReference>
<proteinExistence type="predicted"/>
<feature type="transmembrane region" description="Helical" evidence="1">
    <location>
        <begin position="308"/>
        <end position="331"/>
    </location>
</feature>
<evidence type="ECO:0000313" key="3">
    <source>
        <dbReference type="EMBL" id="RIJ36638.1"/>
    </source>
</evidence>
<dbReference type="OrthoDB" id="9807744at2"/>
<dbReference type="PANTHER" id="PTHR30590">
    <property type="entry name" value="INNER MEMBRANE PROTEIN"/>
    <property type="match status" value="1"/>
</dbReference>
<gene>
    <name evidence="3" type="ORF">D1627_12365</name>
</gene>
<feature type="domain" description="DUF418" evidence="2">
    <location>
        <begin position="221"/>
        <end position="386"/>
    </location>
</feature>